<dbReference type="Proteomes" id="UP000628109">
    <property type="component" value="Unassembled WGS sequence"/>
</dbReference>
<dbReference type="EMBL" id="BMDU01000002">
    <property type="protein sequence ID" value="GFZ85564.1"/>
    <property type="molecule type" value="Genomic_DNA"/>
</dbReference>
<evidence type="ECO:0000256" key="1">
    <source>
        <dbReference type="SAM" id="MobiDB-lite"/>
    </source>
</evidence>
<feature type="region of interest" description="Disordered" evidence="1">
    <location>
        <begin position="1"/>
        <end position="32"/>
    </location>
</feature>
<protein>
    <submittedName>
        <fullName evidence="2">Uncharacterized protein</fullName>
    </submittedName>
</protein>
<comment type="caution">
    <text evidence="2">The sequence shown here is derived from an EMBL/GenBank/DDBJ whole genome shotgun (WGS) entry which is preliminary data.</text>
</comment>
<evidence type="ECO:0000313" key="2">
    <source>
        <dbReference type="EMBL" id="GFZ85564.1"/>
    </source>
</evidence>
<sequence>MWWRGSCINNLPSRKREGPGVGSERNEHPDGRPLVIALRSDAYSFTETPIAD</sequence>
<organism evidence="2 3">
    <name type="scientific">Sphingobium fuliginis (strain ATCC 27551)</name>
    <dbReference type="NCBI Taxonomy" id="336203"/>
    <lineage>
        <taxon>Bacteria</taxon>
        <taxon>Pseudomonadati</taxon>
        <taxon>Pseudomonadota</taxon>
        <taxon>Alphaproteobacteria</taxon>
        <taxon>Sphingomonadales</taxon>
        <taxon>Sphingomonadaceae</taxon>
        <taxon>Sphingobium</taxon>
    </lineage>
</organism>
<name>A0ABQ1ESN5_SPHSA</name>
<gene>
    <name evidence="2" type="ORF">GCM10019071_13590</name>
</gene>
<feature type="compositionally biased region" description="Basic and acidic residues" evidence="1">
    <location>
        <begin position="14"/>
        <end position="31"/>
    </location>
</feature>
<keyword evidence="3" id="KW-1185">Reference proteome</keyword>
<reference evidence="3" key="1">
    <citation type="journal article" date="2019" name="Int. J. Syst. Evol. Microbiol.">
        <title>The Global Catalogue of Microorganisms (GCM) 10K type strain sequencing project: providing services to taxonomists for standard genome sequencing and annotation.</title>
        <authorList>
            <consortium name="The Broad Institute Genomics Platform"/>
            <consortium name="The Broad Institute Genome Sequencing Center for Infectious Disease"/>
            <person name="Wu L."/>
            <person name="Ma J."/>
        </authorList>
    </citation>
    <scope>NUCLEOTIDE SEQUENCE [LARGE SCALE GENOMIC DNA]</scope>
    <source>
        <strain evidence="3">CCM 7327</strain>
    </source>
</reference>
<accession>A0ABQ1ESN5</accession>
<proteinExistence type="predicted"/>
<evidence type="ECO:0000313" key="3">
    <source>
        <dbReference type="Proteomes" id="UP000628109"/>
    </source>
</evidence>